<proteinExistence type="predicted"/>
<comment type="caution">
    <text evidence="2">The sequence shown here is derived from an EMBL/GenBank/DDBJ whole genome shotgun (WGS) entry which is preliminary data.</text>
</comment>
<evidence type="ECO:0000313" key="3">
    <source>
        <dbReference type="Proteomes" id="UP001396334"/>
    </source>
</evidence>
<evidence type="ECO:0000256" key="1">
    <source>
        <dbReference type="SAM" id="SignalP"/>
    </source>
</evidence>
<protein>
    <recommendedName>
        <fullName evidence="4">Thionin-like protein</fullName>
    </recommendedName>
</protein>
<evidence type="ECO:0000313" key="2">
    <source>
        <dbReference type="EMBL" id="KAK8973195.1"/>
    </source>
</evidence>
<evidence type="ECO:0008006" key="4">
    <source>
        <dbReference type="Google" id="ProtNLM"/>
    </source>
</evidence>
<dbReference type="Proteomes" id="UP001396334">
    <property type="component" value="Unassembled WGS sequence"/>
</dbReference>
<dbReference type="EMBL" id="JBBPBN010000191">
    <property type="protein sequence ID" value="KAK8973195.1"/>
    <property type="molecule type" value="Genomic_DNA"/>
</dbReference>
<feature type="chain" id="PRO_5045915934" description="Thionin-like protein" evidence="1">
    <location>
        <begin position="24"/>
        <end position="119"/>
    </location>
</feature>
<name>A0ABR2NAJ9_9ROSI</name>
<gene>
    <name evidence="2" type="ORF">V6N11_037795</name>
</gene>
<organism evidence="2 3">
    <name type="scientific">Hibiscus sabdariffa</name>
    <name type="common">roselle</name>
    <dbReference type="NCBI Taxonomy" id="183260"/>
    <lineage>
        <taxon>Eukaryota</taxon>
        <taxon>Viridiplantae</taxon>
        <taxon>Streptophyta</taxon>
        <taxon>Embryophyta</taxon>
        <taxon>Tracheophyta</taxon>
        <taxon>Spermatophyta</taxon>
        <taxon>Magnoliopsida</taxon>
        <taxon>eudicotyledons</taxon>
        <taxon>Gunneridae</taxon>
        <taxon>Pentapetalae</taxon>
        <taxon>rosids</taxon>
        <taxon>malvids</taxon>
        <taxon>Malvales</taxon>
        <taxon>Malvaceae</taxon>
        <taxon>Malvoideae</taxon>
        <taxon>Hibiscus</taxon>
    </lineage>
</organism>
<keyword evidence="3" id="KW-1185">Reference proteome</keyword>
<sequence length="119" mass="13264">MERYNMEKLMMILFMLTIVFVAQQRVFVDAAMAAKFQPEKSTGTCVKTCGIQCIPQLAPPMIAACFAVCMIGCKFGPSQVVYNCTKDCAKAIVHSNLGADPESVRHHVDKCYESCQRKF</sequence>
<reference evidence="2 3" key="1">
    <citation type="journal article" date="2024" name="G3 (Bethesda)">
        <title>Genome assembly of Hibiscus sabdariffa L. provides insights into metabolisms of medicinal natural products.</title>
        <authorList>
            <person name="Kim T."/>
        </authorList>
    </citation>
    <scope>NUCLEOTIDE SEQUENCE [LARGE SCALE GENOMIC DNA]</scope>
    <source>
        <strain evidence="2">TK-2024</strain>
        <tissue evidence="2">Old leaves</tissue>
    </source>
</reference>
<feature type="signal peptide" evidence="1">
    <location>
        <begin position="1"/>
        <end position="23"/>
    </location>
</feature>
<accession>A0ABR2NAJ9</accession>
<keyword evidence="1" id="KW-0732">Signal</keyword>